<sequence>FTSFEVQHALGIMAMIKLYLENLIERSNHTRAQNVPPEVTVFPRGPVELGEPNVLICFVDKFFPPVLHLTWLKNGQEDNSFRKFSYLPFLPSPGDFYDCRVEHWGLPEPFTKHWGEAGAPGDPAGHRAGSQGSILALGGEWGLVGQSRGKALGQIRPFRSMGSHGAGSGPWLGVGQLQRPAKGPMAPVCGSPRVQPC</sequence>
<dbReference type="InterPro" id="IPR013783">
    <property type="entry name" value="Ig-like_fold"/>
</dbReference>
<dbReference type="Gene3D" id="3.10.320.10">
    <property type="entry name" value="Class II Histocompatibility Antigen, M Beta Chain, Chain B, domain 1"/>
    <property type="match status" value="1"/>
</dbReference>
<keyword evidence="9" id="KW-1185">Reference proteome</keyword>
<evidence type="ECO:0000259" key="7">
    <source>
        <dbReference type="PROSITE" id="PS50835"/>
    </source>
</evidence>
<dbReference type="PROSITE" id="PS00290">
    <property type="entry name" value="IG_MHC"/>
    <property type="match status" value="1"/>
</dbReference>
<keyword evidence="6" id="KW-0491">MHC II</keyword>
<organism evidence="8 9">
    <name type="scientific">Terrapene triunguis</name>
    <name type="common">Three-toed box turtle</name>
    <dbReference type="NCBI Taxonomy" id="2587831"/>
    <lineage>
        <taxon>Eukaryota</taxon>
        <taxon>Metazoa</taxon>
        <taxon>Chordata</taxon>
        <taxon>Craniata</taxon>
        <taxon>Vertebrata</taxon>
        <taxon>Euteleostomi</taxon>
        <taxon>Archelosauria</taxon>
        <taxon>Testudinata</taxon>
        <taxon>Testudines</taxon>
        <taxon>Cryptodira</taxon>
        <taxon>Durocryptodira</taxon>
        <taxon>Testudinoidea</taxon>
        <taxon>Emydidae</taxon>
        <taxon>Terrapene</taxon>
    </lineage>
</organism>
<reference evidence="8" key="1">
    <citation type="submission" date="2025-08" db="UniProtKB">
        <authorList>
            <consortium name="Ensembl"/>
        </authorList>
    </citation>
    <scope>IDENTIFICATION</scope>
</reference>
<dbReference type="Gene3D" id="2.60.40.10">
    <property type="entry name" value="Immunoglobulins"/>
    <property type="match status" value="1"/>
</dbReference>
<dbReference type="InterPro" id="IPR036179">
    <property type="entry name" value="Ig-like_dom_sf"/>
</dbReference>
<evidence type="ECO:0000256" key="1">
    <source>
        <dbReference type="ARBA" id="ARBA00004479"/>
    </source>
</evidence>
<dbReference type="Pfam" id="PF07654">
    <property type="entry name" value="C1-set"/>
    <property type="match status" value="1"/>
</dbReference>
<protein>
    <recommendedName>
        <fullName evidence="7">Ig-like domain-containing protein</fullName>
    </recommendedName>
</protein>
<dbReference type="GeneTree" id="ENSGT00940000160997"/>
<reference evidence="8" key="2">
    <citation type="submission" date="2025-09" db="UniProtKB">
        <authorList>
            <consortium name="Ensembl"/>
        </authorList>
    </citation>
    <scope>IDENTIFICATION</scope>
</reference>
<feature type="domain" description="Ig-like" evidence="7">
    <location>
        <begin position="37"/>
        <end position="103"/>
    </location>
</feature>
<evidence type="ECO:0000256" key="3">
    <source>
        <dbReference type="ARBA" id="ARBA00022989"/>
    </source>
</evidence>
<keyword evidence="3" id="KW-1133">Transmembrane helix</keyword>
<dbReference type="Ensembl" id="ENSTMTT00000021510.1">
    <property type="protein sequence ID" value="ENSTMTP00000020786.1"/>
    <property type="gene ID" value="ENSTMTG00000015180.1"/>
</dbReference>
<accession>A0A674JG07</accession>
<dbReference type="InterPro" id="IPR014745">
    <property type="entry name" value="MHC_II_a/b_N"/>
</dbReference>
<proteinExistence type="predicted"/>
<dbReference type="PANTHER" id="PTHR19944:SF86">
    <property type="entry name" value="HLA CLASS II HISTOCOMPATIBILITY ANTIGEN, DR ALPHA CHAIN"/>
    <property type="match status" value="1"/>
</dbReference>
<dbReference type="GO" id="GO:0002504">
    <property type="term" value="P:antigen processing and presentation of peptide or polysaccharide antigen via MHC class II"/>
    <property type="evidence" value="ECO:0007669"/>
    <property type="project" value="UniProtKB-KW"/>
</dbReference>
<keyword evidence="4" id="KW-1064">Adaptive immunity</keyword>
<dbReference type="InterPro" id="IPR050160">
    <property type="entry name" value="MHC/Immunoglobulin"/>
</dbReference>
<dbReference type="InParanoid" id="A0A674JG07"/>
<dbReference type="PROSITE" id="PS50835">
    <property type="entry name" value="IG_LIKE"/>
    <property type="match status" value="1"/>
</dbReference>
<keyword evidence="2" id="KW-0812">Transmembrane</keyword>
<evidence type="ECO:0000256" key="6">
    <source>
        <dbReference type="ARBA" id="ARBA00023182"/>
    </source>
</evidence>
<name>A0A674JG07_9SAUR</name>
<dbReference type="SUPFAM" id="SSF48726">
    <property type="entry name" value="Immunoglobulin"/>
    <property type="match status" value="1"/>
</dbReference>
<dbReference type="GO" id="GO:0042613">
    <property type="term" value="C:MHC class II protein complex"/>
    <property type="evidence" value="ECO:0007669"/>
    <property type="project" value="UniProtKB-KW"/>
</dbReference>
<evidence type="ECO:0000313" key="8">
    <source>
        <dbReference type="Ensembl" id="ENSTMTP00000020786.1"/>
    </source>
</evidence>
<dbReference type="InterPro" id="IPR003006">
    <property type="entry name" value="Ig/MHC_CS"/>
</dbReference>
<dbReference type="InterPro" id="IPR007110">
    <property type="entry name" value="Ig-like_dom"/>
</dbReference>
<dbReference type="PANTHER" id="PTHR19944">
    <property type="entry name" value="MHC CLASS II-RELATED"/>
    <property type="match status" value="1"/>
</dbReference>
<dbReference type="InterPro" id="IPR003597">
    <property type="entry name" value="Ig_C1-set"/>
</dbReference>
<dbReference type="AlphaFoldDB" id="A0A674JG07"/>
<comment type="subcellular location">
    <subcellularLocation>
        <location evidence="1">Membrane</location>
        <topology evidence="1">Single-pass type I membrane protein</topology>
    </subcellularLocation>
</comment>
<dbReference type="SMART" id="SM00407">
    <property type="entry name" value="IGc1"/>
    <property type="match status" value="1"/>
</dbReference>
<evidence type="ECO:0000256" key="2">
    <source>
        <dbReference type="ARBA" id="ARBA00022692"/>
    </source>
</evidence>
<keyword evidence="5" id="KW-0472">Membrane</keyword>
<evidence type="ECO:0000256" key="4">
    <source>
        <dbReference type="ARBA" id="ARBA00023130"/>
    </source>
</evidence>
<evidence type="ECO:0000313" key="9">
    <source>
        <dbReference type="Proteomes" id="UP000472274"/>
    </source>
</evidence>
<evidence type="ECO:0000256" key="5">
    <source>
        <dbReference type="ARBA" id="ARBA00023136"/>
    </source>
</evidence>
<dbReference type="Proteomes" id="UP000472274">
    <property type="component" value="Unplaced"/>
</dbReference>
<dbReference type="CDD" id="cd05767">
    <property type="entry name" value="IgC1_MHC_II_alpha"/>
    <property type="match status" value="1"/>
</dbReference>
<keyword evidence="4" id="KW-0391">Immunity</keyword>
<dbReference type="GO" id="GO:0002250">
    <property type="term" value="P:adaptive immune response"/>
    <property type="evidence" value="ECO:0007669"/>
    <property type="project" value="UniProtKB-KW"/>
</dbReference>